<evidence type="ECO:0000313" key="3">
    <source>
        <dbReference type="Proteomes" id="UP001232973"/>
    </source>
</evidence>
<dbReference type="EMBL" id="JAUSTP010000004">
    <property type="protein sequence ID" value="MDQ0189116.1"/>
    <property type="molecule type" value="Genomic_DNA"/>
</dbReference>
<dbReference type="InterPro" id="IPR035919">
    <property type="entry name" value="EAL_sf"/>
</dbReference>
<name>A0ABT9XFP1_9BACL</name>
<protein>
    <submittedName>
        <fullName evidence="2">EAL domain-containing protein (Putative c-di-GMP-specific phosphodiesterase class I)</fullName>
    </submittedName>
</protein>
<organism evidence="2 3">
    <name type="scientific">Alicyclobacillus cycloheptanicus</name>
    <dbReference type="NCBI Taxonomy" id="1457"/>
    <lineage>
        <taxon>Bacteria</taxon>
        <taxon>Bacillati</taxon>
        <taxon>Bacillota</taxon>
        <taxon>Bacilli</taxon>
        <taxon>Bacillales</taxon>
        <taxon>Alicyclobacillaceae</taxon>
        <taxon>Alicyclobacillus</taxon>
    </lineage>
</organism>
<dbReference type="Gene3D" id="3.20.20.450">
    <property type="entry name" value="EAL domain"/>
    <property type="match status" value="1"/>
</dbReference>
<evidence type="ECO:0000259" key="1">
    <source>
        <dbReference type="PROSITE" id="PS50883"/>
    </source>
</evidence>
<dbReference type="CDD" id="cd01948">
    <property type="entry name" value="EAL"/>
    <property type="match status" value="1"/>
</dbReference>
<dbReference type="InterPro" id="IPR050706">
    <property type="entry name" value="Cyclic-di-GMP_PDE-like"/>
</dbReference>
<dbReference type="RefSeq" id="WP_274454908.1">
    <property type="nucleotide sequence ID" value="NZ_CP067097.1"/>
</dbReference>
<comment type="caution">
    <text evidence="2">The sequence shown here is derived from an EMBL/GenBank/DDBJ whole genome shotgun (WGS) entry which is preliminary data.</text>
</comment>
<sequence length="433" mass="47875">MHASTTSGRLPNLLMEGVQAYTLGHASAVSGMVSFLYIDIVGFSRFEQGYGMESCNRILAIASGVLLEQLAGHALPWPNAEALHVFDDGFVIFIPYAVSWEHHSRVIHEFVTNVEYIVNERAGLNGASSLQLRYGLSPSTRLDPENLSTQFYELIALAGRRARRHSGSVPPFIMTELHHVVQTNGIRIHYQPIVHLESQSIIGWESLARGPAGSGLERPVNLFDYAERAGYLLDVERLCRNQAIHSASVYPGTKLFINVSPNILSDPAFHHGETREVIDAAGLEPSQIVFEITEHHAIHDYSSFLQLVAHYRDQGYKIAIDDVGAGYSGLVTLMQVKPDFVKIDMELIRNIHLDRTKQDIVRAICHISNGFSGTVIAEGIETSEELDCIQACGVPCGQGFLLGRPGPETSFDVPFRTASGQRFAEQSRLRVSR</sequence>
<dbReference type="InterPro" id="IPR001633">
    <property type="entry name" value="EAL_dom"/>
</dbReference>
<dbReference type="SMART" id="SM00052">
    <property type="entry name" value="EAL"/>
    <property type="match status" value="1"/>
</dbReference>
<feature type="domain" description="EAL" evidence="1">
    <location>
        <begin position="170"/>
        <end position="419"/>
    </location>
</feature>
<dbReference type="PANTHER" id="PTHR33121:SF76">
    <property type="entry name" value="SIGNALING PROTEIN"/>
    <property type="match status" value="1"/>
</dbReference>
<dbReference type="SUPFAM" id="SSF141868">
    <property type="entry name" value="EAL domain-like"/>
    <property type="match status" value="1"/>
</dbReference>
<evidence type="ECO:0000313" key="2">
    <source>
        <dbReference type="EMBL" id="MDQ0189116.1"/>
    </source>
</evidence>
<proteinExistence type="predicted"/>
<keyword evidence="3" id="KW-1185">Reference proteome</keyword>
<reference evidence="2 3" key="1">
    <citation type="submission" date="2023-07" db="EMBL/GenBank/DDBJ databases">
        <title>Genomic Encyclopedia of Type Strains, Phase IV (KMG-IV): sequencing the most valuable type-strain genomes for metagenomic binning, comparative biology and taxonomic classification.</title>
        <authorList>
            <person name="Goeker M."/>
        </authorList>
    </citation>
    <scope>NUCLEOTIDE SEQUENCE [LARGE SCALE GENOMIC DNA]</scope>
    <source>
        <strain evidence="2 3">DSM 4006</strain>
    </source>
</reference>
<dbReference type="Pfam" id="PF00563">
    <property type="entry name" value="EAL"/>
    <property type="match status" value="1"/>
</dbReference>
<dbReference type="PANTHER" id="PTHR33121">
    <property type="entry name" value="CYCLIC DI-GMP PHOSPHODIESTERASE PDEF"/>
    <property type="match status" value="1"/>
</dbReference>
<accession>A0ABT9XFP1</accession>
<dbReference type="PROSITE" id="PS50883">
    <property type="entry name" value="EAL"/>
    <property type="match status" value="1"/>
</dbReference>
<dbReference type="Proteomes" id="UP001232973">
    <property type="component" value="Unassembled WGS sequence"/>
</dbReference>
<gene>
    <name evidence="2" type="ORF">J2S03_000932</name>
</gene>